<dbReference type="Gene3D" id="2.60.40.10">
    <property type="entry name" value="Immunoglobulins"/>
    <property type="match status" value="2"/>
</dbReference>
<dbReference type="InterPro" id="IPR036116">
    <property type="entry name" value="FN3_sf"/>
</dbReference>
<dbReference type="Gene3D" id="2.60.40.650">
    <property type="match status" value="3"/>
</dbReference>
<evidence type="ECO:0000256" key="3">
    <source>
        <dbReference type="SAM" id="Phobius"/>
    </source>
</evidence>
<dbReference type="PANTHER" id="PTHR22990">
    <property type="entry name" value="F-BOX ONLY PROTEIN"/>
    <property type="match status" value="1"/>
</dbReference>
<feature type="compositionally biased region" description="Acidic residues" evidence="2">
    <location>
        <begin position="2368"/>
        <end position="2380"/>
    </location>
</feature>
<dbReference type="InterPro" id="IPR006626">
    <property type="entry name" value="PbH1"/>
</dbReference>
<keyword evidence="3" id="KW-0472">Membrane</keyword>
<dbReference type="InterPro" id="IPR051550">
    <property type="entry name" value="SCF-Subunits/Alg-Epimerases"/>
</dbReference>
<dbReference type="OrthoDB" id="5414888at2"/>
<dbReference type="InterPro" id="IPR011050">
    <property type="entry name" value="Pectin_lyase_fold/virulence"/>
</dbReference>
<dbReference type="KEGG" id="dalk:DSCA_25370"/>
<organism evidence="5 6">
    <name type="scientific">Desulfosarcina alkanivorans</name>
    <dbReference type="NCBI Taxonomy" id="571177"/>
    <lineage>
        <taxon>Bacteria</taxon>
        <taxon>Pseudomonadati</taxon>
        <taxon>Thermodesulfobacteriota</taxon>
        <taxon>Desulfobacteria</taxon>
        <taxon>Desulfobacterales</taxon>
        <taxon>Desulfosarcinaceae</taxon>
        <taxon>Desulfosarcina</taxon>
    </lineage>
</organism>
<feature type="transmembrane region" description="Helical" evidence="3">
    <location>
        <begin position="2402"/>
        <end position="2422"/>
    </location>
</feature>
<evidence type="ECO:0000256" key="1">
    <source>
        <dbReference type="ARBA" id="ARBA00022737"/>
    </source>
</evidence>
<dbReference type="InterPro" id="IPR014756">
    <property type="entry name" value="Ig_E-set"/>
</dbReference>
<dbReference type="CDD" id="cd00063">
    <property type="entry name" value="FN3"/>
    <property type="match status" value="1"/>
</dbReference>
<accession>A0A5K7YVA6</accession>
<feature type="region of interest" description="Disordered" evidence="2">
    <location>
        <begin position="2366"/>
        <end position="2395"/>
    </location>
</feature>
<evidence type="ECO:0000313" key="6">
    <source>
        <dbReference type="Proteomes" id="UP000427906"/>
    </source>
</evidence>
<dbReference type="InterPro" id="IPR039448">
    <property type="entry name" value="Beta_helix"/>
</dbReference>
<dbReference type="SMART" id="SM00722">
    <property type="entry name" value="CASH"/>
    <property type="match status" value="4"/>
</dbReference>
<proteinExistence type="predicted"/>
<feature type="domain" description="Fibronectin type-III" evidence="4">
    <location>
        <begin position="80"/>
        <end position="176"/>
    </location>
</feature>
<dbReference type="PANTHER" id="PTHR22990:SF15">
    <property type="entry name" value="F-BOX ONLY PROTEIN 10"/>
    <property type="match status" value="1"/>
</dbReference>
<dbReference type="InterPro" id="IPR013783">
    <property type="entry name" value="Ig-like_fold"/>
</dbReference>
<keyword evidence="3" id="KW-1133">Transmembrane helix</keyword>
<dbReference type="InterPro" id="IPR003961">
    <property type="entry name" value="FN3_dom"/>
</dbReference>
<keyword evidence="3" id="KW-0812">Transmembrane</keyword>
<dbReference type="SUPFAM" id="SSF81296">
    <property type="entry name" value="E set domains"/>
    <property type="match status" value="3"/>
</dbReference>
<name>A0A5K7YVA6_9BACT</name>
<dbReference type="Gene3D" id="2.160.20.10">
    <property type="entry name" value="Single-stranded right-handed beta-helix, Pectin lyase-like"/>
    <property type="match status" value="6"/>
</dbReference>
<keyword evidence="6" id="KW-1185">Reference proteome</keyword>
<dbReference type="SUPFAM" id="SSF51126">
    <property type="entry name" value="Pectin lyase-like"/>
    <property type="match status" value="7"/>
</dbReference>
<evidence type="ECO:0000256" key="2">
    <source>
        <dbReference type="SAM" id="MobiDB-lite"/>
    </source>
</evidence>
<evidence type="ECO:0000313" key="5">
    <source>
        <dbReference type="EMBL" id="BBO68607.1"/>
    </source>
</evidence>
<feature type="compositionally biased region" description="Polar residues" evidence="2">
    <location>
        <begin position="73"/>
        <end position="82"/>
    </location>
</feature>
<sequence>MRIQTVFGRTFITIVFLVFILCFEAMASGTLTYQYDDMNRLVKTVYDDGTAVIYTYDLMGNRFSRHIALVSSPANATPDTPSNPTPMDGSSTVDPLSATLQWSGGDPDTGDAVSYEIYFGTNSPPALFERTTASVLSLDALEPSQTYYWQVKARDSRCDTSEGPIWQFTTSNTPPNAPVYRMPANDAGIVAGNAYLSWDAATDPNAGDYIADYDIYLGTSPTPPLVSANHSGTVYSVGALSVNTTYYWKIIARDNHGATSTGSPVWSFTTFGHAGTVLTDQVYSQNTTLARASGPYTVQNTLTVDPGAILTIEPGTVFKFEAGATLVVNGALMAQGTSAMPIIFTSERDDRYAGDTNGDGNATEAAPGDWGGIQMPGGSVGRTIDLTYCRIFYASNGLSATDIGQSVDMVIDHSEFSDNSGNGIQLELSGNSTVSLSLDDSVLSDNGDDGLYANVTESGTEITGHISTCTVSGNGGHGLYMRNYDSGRSNLSIEGNTITDNNAYGIYAYAEDSYTNMEIDGNAISGCKRGIEIALDGWNQWLGSLTISKNEVSDCTDIGICCYAVDDSFNNCQPRIIDNYVHDNAGTGIRGYSVSDEEVFFLDVRGNTVTSNAGSGLYITRWDNDSRYEIEPHVMFNTVTNNGDYGVFVQATALSQMFFNDIHQNDGIGLYVEVDDNAAVHYNNIYASRGRYELFNASHFEVSAQHNYWGSNVLFQYPNYDSLEDNYSIYDYFDDAEKGRVYYSDWSQSKISLPEGPISKFLTPIEGTSFGSTQVQVKGIAVSPAGLGYVEVSDDGGASWQTMNGAGSWSGEIELASGAYTLLSRVTDANDVEETPGVGVNVTVDTGLPTTSGPLSEDETWTGTVTVAGDVIVPEGKTLTIADGTQIIFTVHQDTNISGASKSRAELIVYGSLIADGAVFGSSSTTPTAGDWYGIRVLAEENDVAASLSNCTVSHGQVGLSVVADNGHTATVTLTGTTVSNSAGDGIWVDVDNDATLDLSVNGCTLSNNGGNGLYVFTDNADDFLYDGAVNISIDTNTIDANGEYGVYLYVDESDSSLWIGANEVSGSLQDGIYYYMRNGTSGPRLVNNHVHDNGGHGIHGYTGASDSGLIMEVRGNTVVDNTGSGIYCDHVSESFLITLNTVTGNGAFGIYSQSNSTAEIYYNDIHENGDIGLYVEAEDGSSVHYNNFYGNLGDYELSNGNESAVDARHNYWGGDVTAEMTGGSNPKDITRIYDIYDESGIGRVYYEPWLDTVQTMPTGPVSHVIAPVDGSTIANPRVSVRGISVSAAAIDFVEVSDDGGANWQTMSGAETWSGEITLAGDGAHTLQSRATDVDEAMETPGAGVTVTVDTSAYTTSGALTEDETWSGTVQITGDVTVPAGITLTLELDTEVRFPVLNDDTYGGASASQSELIVYGNLIANGAVFSSSSATPTAGDWYGIRVLAEENDAAVNLSNSTISHGQTGLKVNVYGAHTAAVTLADTTIDDSADDGIWIKADHGATVLLSLDGTTLSDNGANGLYSYAYWDDSVISGHISWGTVSGNGANGLYVQNYGSGRSDLSIDSNVIEGNAEYGVYAYTRASNNYLTDIMISGNTISGGTNGIYLYSWGWDGSLTISNNDVNGAANEGIYAYALSGSMFEPRVIDNYVHDNGSHGIRGLSNASTSALVMEIHGNTVTNNAGSGIHCSPAYSSSLIESLITFNTLTSNGGYGVYIESSTKAAVYYNSIYDNLGDYELVNGSETPVDARYNYWGSGATTEMTGGGNPKDITRIFDSFDEPGLGRVYYEPWLDTVQVLPTGPVSFVIAPVDGSTFGNTQISVSGVAYAPAGVDAVEISVDGGGTWQPMSGAETWTGEITLAGDGVYTLESRATDAGAVVETPGTGVTVTVDTSLPTISGTLSGNETWSGIWTVTGDVTVPVGTTLIIEPGAQVNFAVNQDDTTSGASTSQAELIVYGTLIADGVVFDSSSITAARGDWYGIRVVAEANDATVSLSNCEVSNGQVGVSVSANNGHAASVTLTDTAIEYIADDGIWIDARGGATVALSLDGTELSYGGGNGLYAYVSDSGTELTGHISTSAVLGNEGHGLYVYNSNSSSSDLSIDGNTVANNAEYGIYASADASNIDMAIDGNTISGGTYGIRTSIWNWDGSLMINNNEVSGASEDGIYCRSVGNTVLVELQGNTVMDNGGYGIYWRNSDTDPLESPIALNTVTGNGDYGMYIESSAPVQLYYNDIHGNYLGILLEAGDGSVLNYNNLYGNLGAYDLNNENEFDVDGRYNYWGQDWVDVYRILDGYWSSSRGVVDYSDWLSDFMENEDSDADTLTNIWEYENGLNPQIEDSDADGLNDGDEKTYWGDSWNADIDSDGLINILDPDADGDGSSDGDEIAQGTDPGDAGSSPGVIPVPAANHYLLLIGMLMLIGLGKLALMRKNRMEGL</sequence>
<evidence type="ECO:0000259" key="4">
    <source>
        <dbReference type="PROSITE" id="PS50853"/>
    </source>
</evidence>
<feature type="region of interest" description="Disordered" evidence="2">
    <location>
        <begin position="353"/>
        <end position="374"/>
    </location>
</feature>
<dbReference type="PROSITE" id="PS50853">
    <property type="entry name" value="FN3"/>
    <property type="match status" value="1"/>
</dbReference>
<feature type="compositionally biased region" description="Polar residues" evidence="2">
    <location>
        <begin position="88"/>
        <end position="101"/>
    </location>
</feature>
<dbReference type="Pfam" id="PF13229">
    <property type="entry name" value="Beta_helix"/>
    <property type="match status" value="5"/>
</dbReference>
<reference evidence="5 6" key="1">
    <citation type="submission" date="2019-11" db="EMBL/GenBank/DDBJ databases">
        <title>Comparative genomics of hydrocarbon-degrading Desulfosarcina strains.</title>
        <authorList>
            <person name="Watanabe M."/>
            <person name="Kojima H."/>
            <person name="Fukui M."/>
        </authorList>
    </citation>
    <scope>NUCLEOTIDE SEQUENCE [LARGE SCALE GENOMIC DNA]</scope>
    <source>
        <strain evidence="5 6">PL12</strain>
    </source>
</reference>
<dbReference type="EMBL" id="AP021874">
    <property type="protein sequence ID" value="BBO68607.1"/>
    <property type="molecule type" value="Genomic_DNA"/>
</dbReference>
<keyword evidence="1" id="KW-0677">Repeat</keyword>
<feature type="region of interest" description="Disordered" evidence="2">
    <location>
        <begin position="73"/>
        <end position="101"/>
    </location>
</feature>
<dbReference type="SMART" id="SM00710">
    <property type="entry name" value="PbH1"/>
    <property type="match status" value="41"/>
</dbReference>
<dbReference type="SUPFAM" id="SSF49265">
    <property type="entry name" value="Fibronectin type III"/>
    <property type="match status" value="1"/>
</dbReference>
<dbReference type="RefSeq" id="WP_155316744.1">
    <property type="nucleotide sequence ID" value="NZ_AP021874.1"/>
</dbReference>
<protein>
    <recommendedName>
        <fullName evidence="4">Fibronectin type-III domain-containing protein</fullName>
    </recommendedName>
</protein>
<dbReference type="InterPro" id="IPR006633">
    <property type="entry name" value="Carb-bd_sugar_hydrolysis-dom"/>
</dbReference>
<gene>
    <name evidence="5" type="ORF">DSCA_25370</name>
</gene>
<dbReference type="InterPro" id="IPR012334">
    <property type="entry name" value="Pectin_lyas_fold"/>
</dbReference>
<dbReference type="Proteomes" id="UP000427906">
    <property type="component" value="Chromosome"/>
</dbReference>